<dbReference type="PANTHER" id="PTHR43189">
    <property type="entry name" value="ZINC-TYPE ALCOHOL DEHYDROGENASE-LIKE PROTEIN C1198.01-RELATED"/>
    <property type="match status" value="1"/>
</dbReference>
<accession>A0ABD5RZR0</accession>
<dbReference type="Proteomes" id="UP001596328">
    <property type="component" value="Unassembled WGS sequence"/>
</dbReference>
<dbReference type="AlphaFoldDB" id="A0ABD5RZR0"/>
<dbReference type="EMBL" id="JBHSWU010000322">
    <property type="protein sequence ID" value="MFC6724914.1"/>
    <property type="molecule type" value="Genomic_DNA"/>
</dbReference>
<dbReference type="InterPro" id="IPR036291">
    <property type="entry name" value="NAD(P)-bd_dom_sf"/>
</dbReference>
<proteinExistence type="predicted"/>
<dbReference type="InterPro" id="IPR013149">
    <property type="entry name" value="ADH-like_C"/>
</dbReference>
<dbReference type="GO" id="GO:0016491">
    <property type="term" value="F:oxidoreductase activity"/>
    <property type="evidence" value="ECO:0007669"/>
    <property type="project" value="UniProtKB-KW"/>
</dbReference>
<comment type="caution">
    <text evidence="3">The sequence shown here is derived from an EMBL/GenBank/DDBJ whole genome shotgun (WGS) entry which is preliminary data.</text>
</comment>
<evidence type="ECO:0000313" key="4">
    <source>
        <dbReference type="Proteomes" id="UP001596328"/>
    </source>
</evidence>
<keyword evidence="1" id="KW-0560">Oxidoreductase</keyword>
<evidence type="ECO:0000259" key="2">
    <source>
        <dbReference type="Pfam" id="PF00107"/>
    </source>
</evidence>
<organism evidence="3 4">
    <name type="scientific">Halobium palmae</name>
    <dbReference type="NCBI Taxonomy" id="1776492"/>
    <lineage>
        <taxon>Archaea</taxon>
        <taxon>Methanobacteriati</taxon>
        <taxon>Methanobacteriota</taxon>
        <taxon>Stenosarchaea group</taxon>
        <taxon>Halobacteria</taxon>
        <taxon>Halobacteriales</taxon>
        <taxon>Haloferacaceae</taxon>
        <taxon>Halobium</taxon>
    </lineage>
</organism>
<reference evidence="3 4" key="1">
    <citation type="journal article" date="2019" name="Int. J. Syst. Evol. Microbiol.">
        <title>The Global Catalogue of Microorganisms (GCM) 10K type strain sequencing project: providing services to taxonomists for standard genome sequencing and annotation.</title>
        <authorList>
            <consortium name="The Broad Institute Genomics Platform"/>
            <consortium name="The Broad Institute Genome Sequencing Center for Infectious Disease"/>
            <person name="Wu L."/>
            <person name="Ma J."/>
        </authorList>
    </citation>
    <scope>NUCLEOTIDE SEQUENCE [LARGE SCALE GENOMIC DNA]</scope>
    <source>
        <strain evidence="3 4">NBRC 111368</strain>
    </source>
</reference>
<feature type="non-terminal residue" evidence="3">
    <location>
        <position position="1"/>
    </location>
</feature>
<keyword evidence="4" id="KW-1185">Reference proteome</keyword>
<gene>
    <name evidence="3" type="ORF">ACFQE1_11135</name>
</gene>
<evidence type="ECO:0000313" key="3">
    <source>
        <dbReference type="EMBL" id="MFC6724914.1"/>
    </source>
</evidence>
<sequence length="147" mass="15572">RNLAYECGADVVVDPRETDPIERIGEETDGGVDVAFEMAGRESSLNDAIRAAKPGGHTTLVGVFEGRTEIDPMDLVNHERTVNASAAYQTGPLADRAFGAVLQGFASGELDPELLVTSRVDLEDVVADGFDALAGSDSEEVKVLVRP</sequence>
<dbReference type="PANTHER" id="PTHR43189:SF1">
    <property type="entry name" value="ZINC-TYPE ALCOHOL DEHYDROGENASE-LIKE PROTEIN C1198.01"/>
    <property type="match status" value="1"/>
</dbReference>
<evidence type="ECO:0000256" key="1">
    <source>
        <dbReference type="ARBA" id="ARBA00023002"/>
    </source>
</evidence>
<dbReference type="Pfam" id="PF00107">
    <property type="entry name" value="ADH_zinc_N"/>
    <property type="match status" value="1"/>
</dbReference>
<dbReference type="Gene3D" id="3.90.180.10">
    <property type="entry name" value="Medium-chain alcohol dehydrogenases, catalytic domain"/>
    <property type="match status" value="1"/>
</dbReference>
<dbReference type="SUPFAM" id="SSF51735">
    <property type="entry name" value="NAD(P)-binding Rossmann-fold domains"/>
    <property type="match status" value="1"/>
</dbReference>
<name>A0ABD5RZR0_9EURY</name>
<protein>
    <submittedName>
        <fullName evidence="3">Zinc-binding dehydrogenase</fullName>
    </submittedName>
</protein>
<feature type="domain" description="Alcohol dehydrogenase-like C-terminal" evidence="2">
    <location>
        <begin position="2"/>
        <end position="89"/>
    </location>
</feature>
<dbReference type="Gene3D" id="3.40.50.720">
    <property type="entry name" value="NAD(P)-binding Rossmann-like Domain"/>
    <property type="match status" value="1"/>
</dbReference>